<proteinExistence type="predicted"/>
<dbReference type="STRING" id="467210.HMPREF1866_02615"/>
<dbReference type="EMBL" id="LSDA01000140">
    <property type="protein sequence ID" value="KXB53543.1"/>
    <property type="molecule type" value="Genomic_DNA"/>
</dbReference>
<gene>
    <name evidence="1" type="ORF">HMPREF1866_02615</name>
</gene>
<accession>A0A133ZDN3</accession>
<dbReference type="InterPro" id="IPR027417">
    <property type="entry name" value="P-loop_NTPase"/>
</dbReference>
<evidence type="ECO:0000313" key="2">
    <source>
        <dbReference type="Proteomes" id="UP000070394"/>
    </source>
</evidence>
<sequence>MRLGLYGLPAAGKTYILDRIQGIKVLHGSEMLFDINKDFHHIDEKCKKAVRKELANTLLKEDNFIMDGHYSFGDNVVFTKEDGKLFDAFLYLYIEPEVLRSRMEKSSKNGKYLKFDIKKWQNNEIEKLREYCHENNKDFYVIDNQDLGYFDDIDTVLKFIYDVSDGFSCVNFAKEAANDILSMSDVTDITLTDGDRTLIREDSSSLIGYKTHIFDGNFYTGFQSFLHHENMMKYINASKKTEIPDITYNEFVLKYMYNGFILTSGQPDIWKNISEKIKRPVFFGNQMSADTKFFITKFLQKNKKVRAFGDSMNDYFMLKRADEAFLIAKLTGGLSSSLKNRDLEGIHIV</sequence>
<dbReference type="Gene3D" id="3.40.50.1000">
    <property type="entry name" value="HAD superfamily/HAD-like"/>
    <property type="match status" value="1"/>
</dbReference>
<dbReference type="AlphaFoldDB" id="A0A133ZDN3"/>
<dbReference type="Pfam" id="PF13207">
    <property type="entry name" value="AAA_17"/>
    <property type="match status" value="1"/>
</dbReference>
<dbReference type="Proteomes" id="UP000070394">
    <property type="component" value="Unassembled WGS sequence"/>
</dbReference>
<dbReference type="PATRIC" id="fig|467210.3.peg.2590"/>
<keyword evidence="2" id="KW-1185">Reference proteome</keyword>
<evidence type="ECO:0000313" key="1">
    <source>
        <dbReference type="EMBL" id="KXB53543.1"/>
    </source>
</evidence>
<dbReference type="Gene3D" id="3.40.50.300">
    <property type="entry name" value="P-loop containing nucleotide triphosphate hydrolases"/>
    <property type="match status" value="1"/>
</dbReference>
<comment type="caution">
    <text evidence="1">The sequence shown here is derived from an EMBL/GenBank/DDBJ whole genome shotgun (WGS) entry which is preliminary data.</text>
</comment>
<dbReference type="InterPro" id="IPR023214">
    <property type="entry name" value="HAD_sf"/>
</dbReference>
<name>A0A133ZDN3_9FIRM</name>
<dbReference type="SUPFAM" id="SSF52540">
    <property type="entry name" value="P-loop containing nucleoside triphosphate hydrolases"/>
    <property type="match status" value="1"/>
</dbReference>
<dbReference type="OrthoDB" id="2029628at2"/>
<organism evidence="1 2">
    <name type="scientific">Lachnoanaerobaculum saburreum</name>
    <dbReference type="NCBI Taxonomy" id="467210"/>
    <lineage>
        <taxon>Bacteria</taxon>
        <taxon>Bacillati</taxon>
        <taxon>Bacillota</taxon>
        <taxon>Clostridia</taxon>
        <taxon>Lachnospirales</taxon>
        <taxon>Lachnospiraceae</taxon>
        <taxon>Lachnoanaerobaculum</taxon>
    </lineage>
</organism>
<protein>
    <submittedName>
        <fullName evidence="1">Uncharacterized protein</fullName>
    </submittedName>
</protein>
<dbReference type="RefSeq" id="WP_060932155.1">
    <property type="nucleotide sequence ID" value="NZ_KQ959848.1"/>
</dbReference>
<reference evidence="2" key="1">
    <citation type="submission" date="2016-01" db="EMBL/GenBank/DDBJ databases">
        <authorList>
            <person name="Mitreva M."/>
            <person name="Pepin K.H."/>
            <person name="Mihindukulasuriya K.A."/>
            <person name="Fulton R."/>
            <person name="Fronick C."/>
            <person name="O'Laughlin M."/>
            <person name="Miner T."/>
            <person name="Herter B."/>
            <person name="Rosa B.A."/>
            <person name="Cordes M."/>
            <person name="Tomlinson C."/>
            <person name="Wollam A."/>
            <person name="Palsikar V.B."/>
            <person name="Mardis E.R."/>
            <person name="Wilson R.K."/>
        </authorList>
    </citation>
    <scope>NUCLEOTIDE SEQUENCE [LARGE SCALE GENOMIC DNA]</scope>
    <source>
        <strain evidence="2">DNF00896</strain>
    </source>
</reference>
<dbReference type="InterPro" id="IPR036412">
    <property type="entry name" value="HAD-like_sf"/>
</dbReference>
<dbReference type="SUPFAM" id="SSF56784">
    <property type="entry name" value="HAD-like"/>
    <property type="match status" value="1"/>
</dbReference>